<dbReference type="EMBL" id="JAFBWN010000015">
    <property type="protein sequence ID" value="MBM2356420.1"/>
    <property type="molecule type" value="Genomic_DNA"/>
</dbReference>
<dbReference type="Proteomes" id="UP000809337">
    <property type="component" value="Unassembled WGS sequence"/>
</dbReference>
<keyword evidence="1" id="KW-1133">Transmembrane helix</keyword>
<evidence type="ECO:0000313" key="3">
    <source>
        <dbReference type="Proteomes" id="UP000809337"/>
    </source>
</evidence>
<organism evidence="2 3">
    <name type="scientific">Pseudosulfitobacter pseudonitzschiae</name>
    <dbReference type="NCBI Taxonomy" id="1402135"/>
    <lineage>
        <taxon>Bacteria</taxon>
        <taxon>Pseudomonadati</taxon>
        <taxon>Pseudomonadota</taxon>
        <taxon>Alphaproteobacteria</taxon>
        <taxon>Rhodobacterales</taxon>
        <taxon>Roseobacteraceae</taxon>
        <taxon>Pseudosulfitobacter</taxon>
    </lineage>
</organism>
<evidence type="ECO:0000313" key="2">
    <source>
        <dbReference type="EMBL" id="MBM2356420.1"/>
    </source>
</evidence>
<sequence>MSVLQFIQMHGGPVISIIGLAIVATCGIRAFREAKRFYSERAKND</sequence>
<comment type="caution">
    <text evidence="2">The sequence shown here is derived from an EMBL/GenBank/DDBJ whole genome shotgun (WGS) entry which is preliminary data.</text>
</comment>
<evidence type="ECO:0000256" key="1">
    <source>
        <dbReference type="SAM" id="Phobius"/>
    </source>
</evidence>
<feature type="transmembrane region" description="Helical" evidence="1">
    <location>
        <begin position="12"/>
        <end position="31"/>
    </location>
</feature>
<dbReference type="AlphaFoldDB" id="A0A9Q2NQJ2"/>
<gene>
    <name evidence="2" type="ORF">JQX14_17840</name>
</gene>
<protein>
    <submittedName>
        <fullName evidence="2">Uncharacterized protein</fullName>
    </submittedName>
</protein>
<accession>A0A9Q2NQJ2</accession>
<dbReference type="RefSeq" id="WP_231035328.1">
    <property type="nucleotide sequence ID" value="NZ_JAJNGX010000015.1"/>
</dbReference>
<keyword evidence="1" id="KW-0812">Transmembrane</keyword>
<keyword evidence="1" id="KW-0472">Membrane</keyword>
<reference evidence="2" key="1">
    <citation type="submission" date="2021-01" db="EMBL/GenBank/DDBJ databases">
        <title>Diatom-associated Roseobacters Show Island Model of Population Structure.</title>
        <authorList>
            <person name="Qu L."/>
            <person name="Feng X."/>
            <person name="Chen Y."/>
            <person name="Li L."/>
            <person name="Wang X."/>
            <person name="Hu Z."/>
            <person name="Wang H."/>
            <person name="Luo H."/>
        </authorList>
    </citation>
    <scope>NUCLEOTIDE SEQUENCE</scope>
    <source>
        <strain evidence="2">SM26-45</strain>
    </source>
</reference>
<proteinExistence type="predicted"/>
<name>A0A9Q2NQJ2_9RHOB</name>